<keyword evidence="5" id="KW-1185">Reference proteome</keyword>
<organism evidence="4 5">
    <name type="scientific">Cylindrotheca closterium</name>
    <dbReference type="NCBI Taxonomy" id="2856"/>
    <lineage>
        <taxon>Eukaryota</taxon>
        <taxon>Sar</taxon>
        <taxon>Stramenopiles</taxon>
        <taxon>Ochrophyta</taxon>
        <taxon>Bacillariophyta</taxon>
        <taxon>Bacillariophyceae</taxon>
        <taxon>Bacillariophycidae</taxon>
        <taxon>Bacillariales</taxon>
        <taxon>Bacillariaceae</taxon>
        <taxon>Cylindrotheca</taxon>
    </lineage>
</organism>
<dbReference type="SUPFAM" id="SSF48452">
    <property type="entry name" value="TPR-like"/>
    <property type="match status" value="2"/>
</dbReference>
<protein>
    <recommendedName>
        <fullName evidence="6">Kinesin light chain</fullName>
    </recommendedName>
</protein>
<keyword evidence="2 3" id="KW-0802">TPR repeat</keyword>
<evidence type="ECO:0000313" key="5">
    <source>
        <dbReference type="Proteomes" id="UP001295423"/>
    </source>
</evidence>
<gene>
    <name evidence="4" type="ORF">CYCCA115_LOCUS5354</name>
</gene>
<dbReference type="EMBL" id="CAKOGP040000557">
    <property type="protein sequence ID" value="CAJ1936762.1"/>
    <property type="molecule type" value="Genomic_DNA"/>
</dbReference>
<keyword evidence="1" id="KW-0677">Repeat</keyword>
<accession>A0AAD2CK78</accession>
<evidence type="ECO:0000256" key="2">
    <source>
        <dbReference type="ARBA" id="ARBA00022803"/>
    </source>
</evidence>
<dbReference type="Proteomes" id="UP001295423">
    <property type="component" value="Unassembled WGS sequence"/>
</dbReference>
<dbReference type="Gene3D" id="1.25.40.10">
    <property type="entry name" value="Tetratricopeptide repeat domain"/>
    <property type="match status" value="3"/>
</dbReference>
<feature type="repeat" description="TPR" evidence="3">
    <location>
        <begin position="9"/>
        <end position="42"/>
    </location>
</feature>
<dbReference type="PANTHER" id="PTHR45641:SF1">
    <property type="entry name" value="AAA+ ATPASE DOMAIN-CONTAINING PROTEIN"/>
    <property type="match status" value="1"/>
</dbReference>
<dbReference type="PANTHER" id="PTHR45641">
    <property type="entry name" value="TETRATRICOPEPTIDE REPEAT PROTEIN (AFU_ORTHOLOGUE AFUA_6G03870)"/>
    <property type="match status" value="1"/>
</dbReference>
<comment type="caution">
    <text evidence="4">The sequence shown here is derived from an EMBL/GenBank/DDBJ whole genome shotgun (WGS) entry which is preliminary data.</text>
</comment>
<name>A0AAD2CK78_9STRA</name>
<feature type="repeat" description="TPR" evidence="3">
    <location>
        <begin position="51"/>
        <end position="84"/>
    </location>
</feature>
<dbReference type="Pfam" id="PF13374">
    <property type="entry name" value="TPR_10"/>
    <property type="match status" value="2"/>
</dbReference>
<dbReference type="AlphaFoldDB" id="A0AAD2CK78"/>
<evidence type="ECO:0000313" key="4">
    <source>
        <dbReference type="EMBL" id="CAJ1936762.1"/>
    </source>
</evidence>
<dbReference type="PROSITE" id="PS50005">
    <property type="entry name" value="TPR"/>
    <property type="match status" value="4"/>
</dbReference>
<dbReference type="Pfam" id="PF13424">
    <property type="entry name" value="TPR_12"/>
    <property type="match status" value="3"/>
</dbReference>
<sequence>MEANELESVEKIKEKGILYFHQGNYQKAREMLEKVLEIQTKELGEDDLSVALTTHHIGNVLMREGKYDEALETLTRALEIRHTKLGASHDDTVKTYELIGSVFMESGDHEKAEKYYRTVVVIKSKFHSLESPALMNLNQNLALSLQRQGKFSEAQKIQKEVLANLLQVYGEDHSDVVLVYIATAGLLYEQNRPKDAHQMLDKSIEVCYRLKGLGDFNTQVLVRALSTKAGMLEVQGDLEGFTGTLNKVLMVQKETLGEMHPSTADAYENLADAYLGQDMLDECINALTKTLEFRRKVLGNGHPRTQELVSVLKPLKRGKIARALNEQGLAMRVQGDMDKAIQLFQEALDIYKETFLHTHPDMMAVYENVSAVKIEQGLLDDGIAASAEALKIRRRTLGDDHTDTKGSMEAHRSLLRRLLESQS</sequence>
<feature type="repeat" description="TPR" evidence="3">
    <location>
        <begin position="93"/>
        <end position="126"/>
    </location>
</feature>
<dbReference type="SMART" id="SM00028">
    <property type="entry name" value="TPR"/>
    <property type="match status" value="5"/>
</dbReference>
<proteinExistence type="predicted"/>
<evidence type="ECO:0000256" key="3">
    <source>
        <dbReference type="PROSITE-ProRule" id="PRU00339"/>
    </source>
</evidence>
<dbReference type="InterPro" id="IPR011990">
    <property type="entry name" value="TPR-like_helical_dom_sf"/>
</dbReference>
<reference evidence="4" key="1">
    <citation type="submission" date="2023-08" db="EMBL/GenBank/DDBJ databases">
        <authorList>
            <person name="Audoor S."/>
            <person name="Bilcke G."/>
        </authorList>
    </citation>
    <scope>NUCLEOTIDE SEQUENCE</scope>
</reference>
<evidence type="ECO:0000256" key="1">
    <source>
        <dbReference type="ARBA" id="ARBA00022737"/>
    </source>
</evidence>
<evidence type="ECO:0008006" key="6">
    <source>
        <dbReference type="Google" id="ProtNLM"/>
    </source>
</evidence>
<feature type="repeat" description="TPR" evidence="3">
    <location>
        <begin position="321"/>
        <end position="354"/>
    </location>
</feature>
<dbReference type="InterPro" id="IPR019734">
    <property type="entry name" value="TPR_rpt"/>
</dbReference>